<dbReference type="SUPFAM" id="SSF52777">
    <property type="entry name" value="CoA-dependent acyltransferases"/>
    <property type="match status" value="1"/>
</dbReference>
<dbReference type="InterPro" id="IPR023213">
    <property type="entry name" value="CAT-like_dom_sf"/>
</dbReference>
<dbReference type="Gene3D" id="3.30.559.30">
    <property type="entry name" value="Nonribosomal peptide synthetase, condensation domain"/>
    <property type="match status" value="1"/>
</dbReference>
<gene>
    <name evidence="2" type="ORF">QNN03_38585</name>
</gene>
<sequence>VEELAPERDLSRTPLFQVMFILQNAGDEAWQFTDLDIDTYPNASRVAQFDLTLSVQETSEGLRAQLLYSTDLFDAPTLRRLAGHYQNLLASVVADPTASLTDLDMLSDTEKHQLVVEWNDTA</sequence>
<keyword evidence="3" id="KW-1185">Reference proteome</keyword>
<dbReference type="InterPro" id="IPR001242">
    <property type="entry name" value="Condensation_dom"/>
</dbReference>
<dbReference type="PANTHER" id="PTHR45398">
    <property type="match status" value="1"/>
</dbReference>
<feature type="non-terminal residue" evidence="2">
    <location>
        <position position="122"/>
    </location>
</feature>
<evidence type="ECO:0000313" key="3">
    <source>
        <dbReference type="Proteomes" id="UP001241926"/>
    </source>
</evidence>
<feature type="domain" description="Condensation" evidence="1">
    <location>
        <begin position="2"/>
        <end position="115"/>
    </location>
</feature>
<name>A0ABT7JEX6_9ACTN</name>
<reference evidence="2 3" key="1">
    <citation type="submission" date="2023-05" db="EMBL/GenBank/DDBJ databases">
        <title>Streptomyces fuscus sp. nov., a brown-black pigment producing actinomyces isolated from dry sand of Sea duck farm.</title>
        <authorList>
            <person name="Xie J."/>
            <person name="Shen N."/>
        </authorList>
    </citation>
    <scope>NUCLEOTIDE SEQUENCE [LARGE SCALE GENOMIC DNA]</scope>
    <source>
        <strain evidence="2 3">GXMU-J15</strain>
    </source>
</reference>
<organism evidence="2 3">
    <name type="scientific">Streptomyces fuscus</name>
    <dbReference type="NCBI Taxonomy" id="3048495"/>
    <lineage>
        <taxon>Bacteria</taxon>
        <taxon>Bacillati</taxon>
        <taxon>Actinomycetota</taxon>
        <taxon>Actinomycetes</taxon>
        <taxon>Kitasatosporales</taxon>
        <taxon>Streptomycetaceae</taxon>
        <taxon>Streptomyces</taxon>
    </lineage>
</organism>
<dbReference type="EMBL" id="JASJUS010000178">
    <property type="protein sequence ID" value="MDL2082322.1"/>
    <property type="molecule type" value="Genomic_DNA"/>
</dbReference>
<evidence type="ECO:0000259" key="1">
    <source>
        <dbReference type="Pfam" id="PF00668"/>
    </source>
</evidence>
<dbReference type="Pfam" id="PF00668">
    <property type="entry name" value="Condensation"/>
    <property type="match status" value="1"/>
</dbReference>
<dbReference type="RefSeq" id="WP_285437372.1">
    <property type="nucleotide sequence ID" value="NZ_JASJUS010000178.1"/>
</dbReference>
<dbReference type="Gene3D" id="3.30.559.10">
    <property type="entry name" value="Chloramphenicol acetyltransferase-like domain"/>
    <property type="match status" value="1"/>
</dbReference>
<protein>
    <submittedName>
        <fullName evidence="2">Condensation domain-containing protein</fullName>
    </submittedName>
</protein>
<dbReference type="PANTHER" id="PTHR45398:SF1">
    <property type="entry name" value="ENZYME, PUTATIVE (JCVI)-RELATED"/>
    <property type="match status" value="1"/>
</dbReference>
<comment type="caution">
    <text evidence="2">The sequence shown here is derived from an EMBL/GenBank/DDBJ whole genome shotgun (WGS) entry which is preliminary data.</text>
</comment>
<feature type="non-terminal residue" evidence="2">
    <location>
        <position position="1"/>
    </location>
</feature>
<dbReference type="Proteomes" id="UP001241926">
    <property type="component" value="Unassembled WGS sequence"/>
</dbReference>
<accession>A0ABT7JEX6</accession>
<evidence type="ECO:0000313" key="2">
    <source>
        <dbReference type="EMBL" id="MDL2082322.1"/>
    </source>
</evidence>
<proteinExistence type="predicted"/>